<dbReference type="Proteomes" id="UP001341281">
    <property type="component" value="Chromosome 05"/>
</dbReference>
<protein>
    <recommendedName>
        <fullName evidence="1">Reverse transcriptase domain-containing protein</fullName>
    </recommendedName>
</protein>
<dbReference type="Gene3D" id="3.10.10.10">
    <property type="entry name" value="HIV Type 1 Reverse Transcriptase, subunit A, domain 1"/>
    <property type="match status" value="1"/>
</dbReference>
<dbReference type="InterPro" id="IPR051320">
    <property type="entry name" value="Viral_Replic_Matur_Polypro"/>
</dbReference>
<dbReference type="AlphaFoldDB" id="A0AAQ3TMK5"/>
<evidence type="ECO:0000313" key="2">
    <source>
        <dbReference type="EMBL" id="WVZ75067.1"/>
    </source>
</evidence>
<dbReference type="PANTHER" id="PTHR33064:SF37">
    <property type="entry name" value="RIBONUCLEASE H"/>
    <property type="match status" value="1"/>
</dbReference>
<dbReference type="FunFam" id="3.30.70.270:FF:000020">
    <property type="entry name" value="Transposon Tf2-6 polyprotein-like Protein"/>
    <property type="match status" value="1"/>
</dbReference>
<dbReference type="Pfam" id="PF00078">
    <property type="entry name" value="RVT_1"/>
    <property type="match status" value="1"/>
</dbReference>
<dbReference type="Pfam" id="PF08284">
    <property type="entry name" value="RVP_2"/>
    <property type="match status" value="1"/>
</dbReference>
<evidence type="ECO:0000313" key="3">
    <source>
        <dbReference type="Proteomes" id="UP001341281"/>
    </source>
</evidence>
<dbReference type="Gene3D" id="3.30.70.270">
    <property type="match status" value="2"/>
</dbReference>
<dbReference type="SUPFAM" id="SSF56672">
    <property type="entry name" value="DNA/RNA polymerases"/>
    <property type="match status" value="1"/>
</dbReference>
<dbReference type="Gene3D" id="2.40.70.10">
    <property type="entry name" value="Acid Proteases"/>
    <property type="match status" value="1"/>
</dbReference>
<name>A0AAQ3TMK5_PASNO</name>
<reference evidence="2 3" key="1">
    <citation type="submission" date="2024-02" db="EMBL/GenBank/DDBJ databases">
        <title>High-quality chromosome-scale genome assembly of Pensacola bahiagrass (Paspalum notatum Flugge var. saurae).</title>
        <authorList>
            <person name="Vega J.M."/>
            <person name="Podio M."/>
            <person name="Orjuela J."/>
            <person name="Siena L.A."/>
            <person name="Pessino S.C."/>
            <person name="Combes M.C."/>
            <person name="Mariac C."/>
            <person name="Albertini E."/>
            <person name="Pupilli F."/>
            <person name="Ortiz J.P.A."/>
            <person name="Leblanc O."/>
        </authorList>
    </citation>
    <scope>NUCLEOTIDE SEQUENCE [LARGE SCALE GENOMIC DNA]</scope>
    <source>
        <strain evidence="2">R1</strain>
        <tissue evidence="2">Leaf</tissue>
    </source>
</reference>
<dbReference type="InterPro" id="IPR043128">
    <property type="entry name" value="Rev_trsase/Diguanyl_cyclase"/>
</dbReference>
<feature type="domain" description="Reverse transcriptase" evidence="1">
    <location>
        <begin position="104"/>
        <end position="204"/>
    </location>
</feature>
<organism evidence="2 3">
    <name type="scientific">Paspalum notatum var. saurae</name>
    <dbReference type="NCBI Taxonomy" id="547442"/>
    <lineage>
        <taxon>Eukaryota</taxon>
        <taxon>Viridiplantae</taxon>
        <taxon>Streptophyta</taxon>
        <taxon>Embryophyta</taxon>
        <taxon>Tracheophyta</taxon>
        <taxon>Spermatophyta</taxon>
        <taxon>Magnoliopsida</taxon>
        <taxon>Liliopsida</taxon>
        <taxon>Poales</taxon>
        <taxon>Poaceae</taxon>
        <taxon>PACMAD clade</taxon>
        <taxon>Panicoideae</taxon>
        <taxon>Andropogonodae</taxon>
        <taxon>Paspaleae</taxon>
        <taxon>Paspalinae</taxon>
        <taxon>Paspalum</taxon>
    </lineage>
</organism>
<accession>A0AAQ3TMK5</accession>
<dbReference type="InterPro" id="IPR021109">
    <property type="entry name" value="Peptidase_aspartic_dom_sf"/>
</dbReference>
<dbReference type="InterPro" id="IPR043502">
    <property type="entry name" value="DNA/RNA_pol_sf"/>
</dbReference>
<proteinExistence type="predicted"/>
<dbReference type="SUPFAM" id="SSF50630">
    <property type="entry name" value="Acid proteases"/>
    <property type="match status" value="1"/>
</dbReference>
<dbReference type="CDD" id="cd01647">
    <property type="entry name" value="RT_LTR"/>
    <property type="match status" value="1"/>
</dbReference>
<gene>
    <name evidence="2" type="ORF">U9M48_023159</name>
</gene>
<dbReference type="EMBL" id="CP144749">
    <property type="protein sequence ID" value="WVZ75067.1"/>
    <property type="molecule type" value="Genomic_DNA"/>
</dbReference>
<keyword evidence="3" id="KW-1185">Reference proteome</keyword>
<dbReference type="InterPro" id="IPR000477">
    <property type="entry name" value="RT_dom"/>
</dbReference>
<evidence type="ECO:0000259" key="1">
    <source>
        <dbReference type="Pfam" id="PF00078"/>
    </source>
</evidence>
<dbReference type="CDD" id="cd00303">
    <property type="entry name" value="retropepsin_like"/>
    <property type="match status" value="1"/>
</dbReference>
<dbReference type="PANTHER" id="PTHR33064">
    <property type="entry name" value="POL PROTEIN"/>
    <property type="match status" value="1"/>
</dbReference>
<sequence length="285" mass="31474">MRVPVSIAKATCHAVLDLGSTHNFISEAAAAHTGLRFTPRAGMQVTVANGEHIPNLGVFSRAAFSIDGKGFTGDLFVLLLAGYDVVLGTQWLATLGPILAHAPDDISKTAFRTYEGLYEFVVMPFGLSNTPVTFQALMNDLLRAYRQRFVLVFFDGILIYNAYWSEHLHHIRTVLVTLCANTLFLKHNKCSFGAESVAYLGHVILATGVAMDAAKVQAVVEWPTPHSTRALRGFLGLASYYRKFVHGYGELAGPLMQLLKKDGFSWTPEADATFTTLKMTRHHRW</sequence>